<reference evidence="1" key="1">
    <citation type="submission" date="2022-12" db="EMBL/GenBank/DDBJ databases">
        <title>Draft genome assemblies for two species of Escallonia (Escalloniales).</title>
        <authorList>
            <person name="Chanderbali A."/>
            <person name="Dervinis C."/>
            <person name="Anghel I."/>
            <person name="Soltis D."/>
            <person name="Soltis P."/>
            <person name="Zapata F."/>
        </authorList>
    </citation>
    <scope>NUCLEOTIDE SEQUENCE</scope>
    <source>
        <strain evidence="1">UCBG92.1500</strain>
        <tissue evidence="1">Leaf</tissue>
    </source>
</reference>
<protein>
    <submittedName>
        <fullName evidence="1">Uncharacterized protein</fullName>
    </submittedName>
</protein>
<keyword evidence="2" id="KW-1185">Reference proteome</keyword>
<evidence type="ECO:0000313" key="2">
    <source>
        <dbReference type="Proteomes" id="UP001187471"/>
    </source>
</evidence>
<sequence>MSPKFCHNHQPLWICSLRIDVEDLGTDKYYSVAEEIGRRVSSAAASPTATQTLGLVACGTGVGISIFANKFPSVFAATCLSPGDALNARSINNSNVLNARSISNSNPQSILPVPDLVGVGPSSVGVSHGLTIVASSIGVTASRWSVLDEVVFVSLSLSSSRQGRGRSESVVVMPITV</sequence>
<dbReference type="GO" id="GO:0016853">
    <property type="term" value="F:isomerase activity"/>
    <property type="evidence" value="ECO:0007669"/>
    <property type="project" value="InterPro"/>
</dbReference>
<evidence type="ECO:0000313" key="1">
    <source>
        <dbReference type="EMBL" id="KAK2970271.1"/>
    </source>
</evidence>
<comment type="caution">
    <text evidence="1">The sequence shown here is derived from an EMBL/GenBank/DDBJ whole genome shotgun (WGS) entry which is preliminary data.</text>
</comment>
<dbReference type="Gene3D" id="3.40.1400.10">
    <property type="entry name" value="Sugar-phosphate isomerase, RpiB/LacA/LacB"/>
    <property type="match status" value="1"/>
</dbReference>
<dbReference type="InterPro" id="IPR036569">
    <property type="entry name" value="RpiB_LacA_LacB_sf"/>
</dbReference>
<dbReference type="AlphaFoldDB" id="A0AA88QZM6"/>
<dbReference type="Pfam" id="PF02502">
    <property type="entry name" value="LacAB_rpiB"/>
    <property type="match status" value="1"/>
</dbReference>
<proteinExistence type="predicted"/>
<dbReference type="EMBL" id="JAVXUO010002741">
    <property type="protein sequence ID" value="KAK2970271.1"/>
    <property type="molecule type" value="Genomic_DNA"/>
</dbReference>
<accession>A0AA88QZM6</accession>
<gene>
    <name evidence="1" type="ORF">RJ640_018456</name>
</gene>
<dbReference type="GO" id="GO:0005975">
    <property type="term" value="P:carbohydrate metabolic process"/>
    <property type="evidence" value="ECO:0007669"/>
    <property type="project" value="InterPro"/>
</dbReference>
<dbReference type="InterPro" id="IPR003500">
    <property type="entry name" value="RpiB_LacA_LacB"/>
</dbReference>
<dbReference type="SUPFAM" id="SSF89623">
    <property type="entry name" value="Ribose/Galactose isomerase RpiB/AlsB"/>
    <property type="match status" value="1"/>
</dbReference>
<dbReference type="PANTHER" id="PTHR30345:SF0">
    <property type="entry name" value="DNA DAMAGE-REPAIR_TOLERATION PROTEIN DRT102"/>
    <property type="match status" value="1"/>
</dbReference>
<dbReference type="Proteomes" id="UP001187471">
    <property type="component" value="Unassembled WGS sequence"/>
</dbReference>
<name>A0AA88QZM6_9ASTE</name>
<organism evidence="1 2">
    <name type="scientific">Escallonia rubra</name>
    <dbReference type="NCBI Taxonomy" id="112253"/>
    <lineage>
        <taxon>Eukaryota</taxon>
        <taxon>Viridiplantae</taxon>
        <taxon>Streptophyta</taxon>
        <taxon>Embryophyta</taxon>
        <taxon>Tracheophyta</taxon>
        <taxon>Spermatophyta</taxon>
        <taxon>Magnoliopsida</taxon>
        <taxon>eudicotyledons</taxon>
        <taxon>Gunneridae</taxon>
        <taxon>Pentapetalae</taxon>
        <taxon>asterids</taxon>
        <taxon>campanulids</taxon>
        <taxon>Escalloniales</taxon>
        <taxon>Escalloniaceae</taxon>
        <taxon>Escallonia</taxon>
    </lineage>
</organism>
<dbReference type="PANTHER" id="PTHR30345">
    <property type="entry name" value="RIBOSE-5-PHOSPHATE ISOMERASE B"/>
    <property type="match status" value="1"/>
</dbReference>